<keyword evidence="1" id="KW-0812">Transmembrane</keyword>
<dbReference type="AlphaFoldDB" id="A0A6C0NZB6"/>
<dbReference type="KEGG" id="prz:GZH47_11820"/>
<dbReference type="Proteomes" id="UP000479114">
    <property type="component" value="Chromosome"/>
</dbReference>
<dbReference type="InterPro" id="IPR011335">
    <property type="entry name" value="Restrct_endonuc-II-like"/>
</dbReference>
<dbReference type="RefSeq" id="WP_162640269.1">
    <property type="nucleotide sequence ID" value="NZ_CP048286.1"/>
</dbReference>
<dbReference type="InterPro" id="IPR052906">
    <property type="entry name" value="Type_IV_Methyl-Rstrct_Enzyme"/>
</dbReference>
<gene>
    <name evidence="3" type="ORF">GZH47_11820</name>
</gene>
<accession>A0A6C0NZB6</accession>
<evidence type="ECO:0000256" key="1">
    <source>
        <dbReference type="SAM" id="Phobius"/>
    </source>
</evidence>
<dbReference type="Pfam" id="PF04471">
    <property type="entry name" value="Mrr_cat"/>
    <property type="match status" value="1"/>
</dbReference>
<reference evidence="3 4" key="1">
    <citation type="submission" date="2020-02" db="EMBL/GenBank/DDBJ databases">
        <title>Paenibacillus sp. nov., isolated from rhizosphere soil of tomato.</title>
        <authorList>
            <person name="Weon H.-Y."/>
            <person name="Lee S.A."/>
        </authorList>
    </citation>
    <scope>NUCLEOTIDE SEQUENCE [LARGE SCALE GENOMIC DNA]</scope>
    <source>
        <strain evidence="3 4">14171R-81</strain>
    </source>
</reference>
<evidence type="ECO:0000259" key="2">
    <source>
        <dbReference type="Pfam" id="PF04471"/>
    </source>
</evidence>
<organism evidence="3 4">
    <name type="scientific">Paenibacillus rhizovicinus</name>
    <dbReference type="NCBI Taxonomy" id="2704463"/>
    <lineage>
        <taxon>Bacteria</taxon>
        <taxon>Bacillati</taxon>
        <taxon>Bacillota</taxon>
        <taxon>Bacilli</taxon>
        <taxon>Bacillales</taxon>
        <taxon>Paenibacillaceae</taxon>
        <taxon>Paenibacillus</taxon>
    </lineage>
</organism>
<dbReference type="PANTHER" id="PTHR30015">
    <property type="entry name" value="MRR RESTRICTION SYSTEM PROTEIN"/>
    <property type="match status" value="1"/>
</dbReference>
<keyword evidence="4" id="KW-1185">Reference proteome</keyword>
<keyword evidence="1" id="KW-1133">Transmembrane helix</keyword>
<protein>
    <recommendedName>
        <fullName evidence="2">Restriction endonuclease type IV Mrr domain-containing protein</fullName>
    </recommendedName>
</protein>
<sequence>MAKRRRRKKKEDPVAALIMLVMVGAFFSTFSSTQSFAAAGLAAGLVFAAGVGIIIFIGMLKSERLKRSGIAEVDKMDGRKFEHYLGHMFRAQGYHTEVTQAAGDYGVDLLLTKQGRKIAVQAKRYTGNVGLEAVQQVQAGKAHYGASEAWVITNSNYTDQAYTLAKSNGVRLIARNELIEMMLKMNTPQKQTSPQQEATTKSSAPLQKKDDLCVDCGSIMIKRKSSKGMVTVCSNYPICKNIRAI</sequence>
<name>A0A6C0NZB6_9BACL</name>
<feature type="transmembrane region" description="Helical" evidence="1">
    <location>
        <begin position="12"/>
        <end position="30"/>
    </location>
</feature>
<evidence type="ECO:0000313" key="3">
    <source>
        <dbReference type="EMBL" id="QHW31461.1"/>
    </source>
</evidence>
<dbReference type="InterPro" id="IPR011856">
    <property type="entry name" value="tRNA_endonuc-like_dom_sf"/>
</dbReference>
<proteinExistence type="predicted"/>
<evidence type="ECO:0000313" key="4">
    <source>
        <dbReference type="Proteomes" id="UP000479114"/>
    </source>
</evidence>
<dbReference type="InterPro" id="IPR007560">
    <property type="entry name" value="Restrct_endonuc_IV_Mrr"/>
</dbReference>
<dbReference type="GO" id="GO:0015666">
    <property type="term" value="F:restriction endodeoxyribonuclease activity"/>
    <property type="evidence" value="ECO:0007669"/>
    <property type="project" value="TreeGrafter"/>
</dbReference>
<dbReference type="PANTHER" id="PTHR30015:SF6">
    <property type="entry name" value="SLL1429 PROTEIN"/>
    <property type="match status" value="1"/>
</dbReference>
<dbReference type="Gene3D" id="3.30.65.10">
    <property type="entry name" value="Bacterial Topoisomerase I, domain 1"/>
    <property type="match status" value="1"/>
</dbReference>
<dbReference type="GO" id="GO:0009307">
    <property type="term" value="P:DNA restriction-modification system"/>
    <property type="evidence" value="ECO:0007669"/>
    <property type="project" value="InterPro"/>
</dbReference>
<dbReference type="SUPFAM" id="SSF52980">
    <property type="entry name" value="Restriction endonuclease-like"/>
    <property type="match status" value="1"/>
</dbReference>
<dbReference type="Gene3D" id="3.40.1350.10">
    <property type="match status" value="1"/>
</dbReference>
<dbReference type="SUPFAM" id="SSF57783">
    <property type="entry name" value="Zinc beta-ribbon"/>
    <property type="match status" value="1"/>
</dbReference>
<feature type="transmembrane region" description="Helical" evidence="1">
    <location>
        <begin position="36"/>
        <end position="60"/>
    </location>
</feature>
<dbReference type="GO" id="GO:0003677">
    <property type="term" value="F:DNA binding"/>
    <property type="evidence" value="ECO:0007669"/>
    <property type="project" value="InterPro"/>
</dbReference>
<keyword evidence="1" id="KW-0472">Membrane</keyword>
<dbReference type="EMBL" id="CP048286">
    <property type="protein sequence ID" value="QHW31461.1"/>
    <property type="molecule type" value="Genomic_DNA"/>
</dbReference>
<feature type="domain" description="Restriction endonuclease type IV Mrr" evidence="2">
    <location>
        <begin position="73"/>
        <end position="182"/>
    </location>
</feature>